<proteinExistence type="predicted"/>
<evidence type="ECO:0000313" key="4">
    <source>
        <dbReference type="Proteomes" id="UP000030108"/>
    </source>
</evidence>
<dbReference type="Gene3D" id="3.10.20.90">
    <property type="entry name" value="Phosphatidylinositol 3-kinase Catalytic Subunit, Chain A, domain 1"/>
    <property type="match status" value="1"/>
</dbReference>
<gene>
    <name evidence="3" type="ORF">RSOL_372980</name>
</gene>
<dbReference type="SMART" id="SM00213">
    <property type="entry name" value="UBQ"/>
    <property type="match status" value="2"/>
</dbReference>
<protein>
    <recommendedName>
        <fullName evidence="2">Ubiquitin-like domain-containing protein</fullName>
    </recommendedName>
</protein>
<dbReference type="InterPro" id="IPR029071">
    <property type="entry name" value="Ubiquitin-like_domsf"/>
</dbReference>
<dbReference type="EMBL" id="JATN01000319">
    <property type="protein sequence ID" value="EUC60883.1"/>
    <property type="molecule type" value="Genomic_DNA"/>
</dbReference>
<reference evidence="4" key="1">
    <citation type="journal article" date="2014" name="Genome Announc.">
        <title>Draft genome sequence of the plant-pathogenic soil fungus Rhizoctonia solani anastomosis group 3 strain Rhs1AP.</title>
        <authorList>
            <person name="Cubeta M.A."/>
            <person name="Thomas E."/>
            <person name="Dean R.A."/>
            <person name="Jabaji S."/>
            <person name="Neate S.M."/>
            <person name="Tavantzis S."/>
            <person name="Toda T."/>
            <person name="Vilgalys R."/>
            <person name="Bharathan N."/>
            <person name="Fedorova-Abrams N."/>
            <person name="Pakala S.B."/>
            <person name="Pakala S.M."/>
            <person name="Zafar N."/>
            <person name="Joardar V."/>
            <person name="Losada L."/>
            <person name="Nierman W.C."/>
        </authorList>
    </citation>
    <scope>NUCLEOTIDE SEQUENCE [LARGE SCALE GENOMIC DNA]</scope>
    <source>
        <strain evidence="4">AG-3</strain>
    </source>
</reference>
<dbReference type="AlphaFoldDB" id="X8JD95"/>
<dbReference type="CDD" id="cd17039">
    <property type="entry name" value="Ubl_ubiquitin_like"/>
    <property type="match status" value="1"/>
</dbReference>
<feature type="compositionally biased region" description="Acidic residues" evidence="1">
    <location>
        <begin position="165"/>
        <end position="182"/>
    </location>
</feature>
<dbReference type="Proteomes" id="UP000030108">
    <property type="component" value="Unassembled WGS sequence"/>
</dbReference>
<comment type="caution">
    <text evidence="3">The sequence shown here is derived from an EMBL/GenBank/DDBJ whole genome shotgun (WGS) entry which is preliminary data.</text>
</comment>
<dbReference type="InterPro" id="IPR000626">
    <property type="entry name" value="Ubiquitin-like_dom"/>
</dbReference>
<feature type="non-terminal residue" evidence="3">
    <location>
        <position position="182"/>
    </location>
</feature>
<dbReference type="PROSITE" id="PS50053">
    <property type="entry name" value="UBIQUITIN_2"/>
    <property type="match status" value="1"/>
</dbReference>
<sequence>MQVKVKFLTDEVIPVELEGDSPTVGDLQDALEAMGRPYKNLLRFGKKLEENRDQPLSALNLTEESSIFALDRKEPEPPNVIKIIVKTMGGGSHEVEFADTTQIPDVVNELDRQGALPPVNNQQGRSPLIFKKKALRKGSLKDNGVKDGDELMVIPRYRGGGPGKDEDEFEFEDEGEGEDEDK</sequence>
<feature type="domain" description="Ubiquitin-like" evidence="2">
    <location>
        <begin position="81"/>
        <end position="160"/>
    </location>
</feature>
<accession>X8JD95</accession>
<organism evidence="3 4">
    <name type="scientific">Rhizoctonia solani AG-3 Rhs1AP</name>
    <dbReference type="NCBI Taxonomy" id="1086054"/>
    <lineage>
        <taxon>Eukaryota</taxon>
        <taxon>Fungi</taxon>
        <taxon>Dikarya</taxon>
        <taxon>Basidiomycota</taxon>
        <taxon>Agaricomycotina</taxon>
        <taxon>Agaricomycetes</taxon>
        <taxon>Cantharellales</taxon>
        <taxon>Ceratobasidiaceae</taxon>
        <taxon>Rhizoctonia</taxon>
    </lineage>
</organism>
<evidence type="ECO:0000256" key="1">
    <source>
        <dbReference type="SAM" id="MobiDB-lite"/>
    </source>
</evidence>
<evidence type="ECO:0000259" key="2">
    <source>
        <dbReference type="PROSITE" id="PS50053"/>
    </source>
</evidence>
<feature type="compositionally biased region" description="Basic and acidic residues" evidence="1">
    <location>
        <begin position="140"/>
        <end position="149"/>
    </location>
</feature>
<dbReference type="SUPFAM" id="SSF54236">
    <property type="entry name" value="Ubiquitin-like"/>
    <property type="match status" value="2"/>
</dbReference>
<feature type="region of interest" description="Disordered" evidence="1">
    <location>
        <begin position="140"/>
        <end position="182"/>
    </location>
</feature>
<name>X8JD95_9AGAM</name>
<evidence type="ECO:0000313" key="3">
    <source>
        <dbReference type="EMBL" id="EUC60883.1"/>
    </source>
</evidence>